<evidence type="ECO:0000313" key="2">
    <source>
        <dbReference type="EMBL" id="CCW18962.1"/>
    </source>
</evidence>
<sequence>MRQCPQIFRNCEQKRARFPPGLQEWDCLASTKALRINAQAQWGVSFSPRVVCTVFILREGFLPMTKSIALSLVLAASLGLAACSGGTENAANNAANSAENASNAADNAMNAALNAADNAANAASNATNNVANAM</sequence>
<dbReference type="AlphaFoldDB" id="N1MTG4"/>
<keyword evidence="3" id="KW-1185">Reference proteome</keyword>
<reference evidence="2 3" key="1">
    <citation type="submission" date="2013-03" db="EMBL/GenBank/DDBJ databases">
        <authorList>
            <person name="Le V."/>
        </authorList>
    </citation>
    <scope>NUCLEOTIDE SEQUENCE [LARGE SCALE GENOMIC DNA]</scope>
    <source>
        <strain evidence="2 3">BiD32</strain>
    </source>
</reference>
<organism evidence="2 3">
    <name type="scientific">Sphingobium indicum BiD32</name>
    <dbReference type="NCBI Taxonomy" id="1301087"/>
    <lineage>
        <taxon>Bacteria</taxon>
        <taxon>Pseudomonadati</taxon>
        <taxon>Pseudomonadota</taxon>
        <taxon>Alphaproteobacteria</taxon>
        <taxon>Sphingomonadales</taxon>
        <taxon>Sphingomonadaceae</taxon>
        <taxon>Sphingobium</taxon>
    </lineage>
</organism>
<dbReference type="Proteomes" id="UP000013201">
    <property type="component" value="Unassembled WGS sequence"/>
</dbReference>
<dbReference type="EMBL" id="CAVK010000160">
    <property type="protein sequence ID" value="CCW18962.1"/>
    <property type="molecule type" value="Genomic_DNA"/>
</dbReference>
<comment type="caution">
    <text evidence="2">The sequence shown here is derived from an EMBL/GenBank/DDBJ whole genome shotgun (WGS) entry which is preliminary data.</text>
</comment>
<accession>N1MTG4</accession>
<feature type="coiled-coil region" evidence="1">
    <location>
        <begin position="91"/>
        <end position="129"/>
    </location>
</feature>
<reference evidence="3" key="2">
    <citation type="submission" date="2013-04" db="EMBL/GenBank/DDBJ databases">
        <title>Bisphenol A degrading Sphingobium sp. strain BiD32.</title>
        <authorList>
            <person name="Nielsen J.L."/>
            <person name="Zhou N.A."/>
            <person name="Kjeldal H."/>
        </authorList>
    </citation>
    <scope>NUCLEOTIDE SEQUENCE [LARGE SCALE GENOMIC DNA]</scope>
    <source>
        <strain evidence="3">BiD32</strain>
    </source>
</reference>
<gene>
    <name evidence="2" type="ORF">EBBID32_33200</name>
</gene>
<name>N1MTG4_9SPHN</name>
<proteinExistence type="predicted"/>
<keyword evidence="1" id="KW-0175">Coiled coil</keyword>
<evidence type="ECO:0008006" key="4">
    <source>
        <dbReference type="Google" id="ProtNLM"/>
    </source>
</evidence>
<evidence type="ECO:0000256" key="1">
    <source>
        <dbReference type="SAM" id="Coils"/>
    </source>
</evidence>
<evidence type="ECO:0000313" key="3">
    <source>
        <dbReference type="Proteomes" id="UP000013201"/>
    </source>
</evidence>
<protein>
    <recommendedName>
        <fullName evidence="4">Circumsporozoite protein</fullName>
    </recommendedName>
</protein>